<dbReference type="InterPro" id="IPR029035">
    <property type="entry name" value="DHS-like_NAD/FAD-binding_dom"/>
</dbReference>
<reference evidence="2 3" key="1">
    <citation type="submission" date="2020-01" db="EMBL/GenBank/DDBJ databases">
        <title>Complete genome sequence of a human oral phylogroup 1 Treponema sp. strain ATCC 700766, originally isolated from periodontitis dental plaque.</title>
        <authorList>
            <person name="Chan Y."/>
            <person name="Huo Y.-B."/>
            <person name="Yu X.-L."/>
            <person name="Zeng H."/>
            <person name="Leung W.-K."/>
            <person name="Watt R.M."/>
        </authorList>
    </citation>
    <scope>NUCLEOTIDE SEQUENCE [LARGE SCALE GENOMIC DNA]</scope>
    <source>
        <strain evidence="2 3">OMZ 804</strain>
    </source>
</reference>
<dbReference type="AlphaFoldDB" id="A0A6P1Y083"/>
<dbReference type="GO" id="GO:0009055">
    <property type="term" value="F:electron transfer activity"/>
    <property type="evidence" value="ECO:0007669"/>
    <property type="project" value="InterPro"/>
</dbReference>
<dbReference type="KEGG" id="trz:GWP43_05250"/>
<dbReference type="RefSeq" id="WP_162663241.1">
    <property type="nucleotide sequence ID" value="NZ_CP048020.1"/>
</dbReference>
<proteinExistence type="predicted"/>
<dbReference type="InterPro" id="IPR014731">
    <property type="entry name" value="ETF_asu_C"/>
</dbReference>
<organism evidence="2 3">
    <name type="scientific">Treponema vincentii</name>
    <dbReference type="NCBI Taxonomy" id="69710"/>
    <lineage>
        <taxon>Bacteria</taxon>
        <taxon>Pseudomonadati</taxon>
        <taxon>Spirochaetota</taxon>
        <taxon>Spirochaetia</taxon>
        <taxon>Spirochaetales</taxon>
        <taxon>Treponemataceae</taxon>
        <taxon>Treponema</taxon>
    </lineage>
</organism>
<dbReference type="Gene3D" id="3.40.50.1220">
    <property type="entry name" value="TPP-binding domain"/>
    <property type="match status" value="1"/>
</dbReference>
<name>A0A6P1Y083_9SPIR</name>
<dbReference type="Proteomes" id="UP000464374">
    <property type="component" value="Chromosome"/>
</dbReference>
<gene>
    <name evidence="2" type="ORF">GWP43_05250</name>
</gene>
<dbReference type="SUPFAM" id="SSF52467">
    <property type="entry name" value="DHS-like NAD/FAD-binding domain"/>
    <property type="match status" value="1"/>
</dbReference>
<dbReference type="GO" id="GO:0050660">
    <property type="term" value="F:flavin adenine dinucleotide binding"/>
    <property type="evidence" value="ECO:0007669"/>
    <property type="project" value="InterPro"/>
</dbReference>
<dbReference type="PANTHER" id="PTHR43153:SF1">
    <property type="entry name" value="ELECTRON TRANSFER FLAVOPROTEIN SUBUNIT ALPHA, MITOCHONDRIAL"/>
    <property type="match status" value="1"/>
</dbReference>
<evidence type="ECO:0000259" key="1">
    <source>
        <dbReference type="Pfam" id="PF00766"/>
    </source>
</evidence>
<dbReference type="InterPro" id="IPR001308">
    <property type="entry name" value="ETF_a/FixB"/>
</dbReference>
<dbReference type="Pfam" id="PF00766">
    <property type="entry name" value="ETF_alpha"/>
    <property type="match status" value="1"/>
</dbReference>
<dbReference type="GO" id="GO:0033539">
    <property type="term" value="P:fatty acid beta-oxidation using acyl-CoA dehydrogenase"/>
    <property type="evidence" value="ECO:0007669"/>
    <property type="project" value="TreeGrafter"/>
</dbReference>
<feature type="domain" description="Electron transfer flavoprotein alpha subunit C-terminal" evidence="1">
    <location>
        <begin position="31"/>
        <end position="107"/>
    </location>
</feature>
<evidence type="ECO:0000313" key="3">
    <source>
        <dbReference type="Proteomes" id="UP000464374"/>
    </source>
</evidence>
<dbReference type="PANTHER" id="PTHR43153">
    <property type="entry name" value="ELECTRON TRANSFER FLAVOPROTEIN ALPHA"/>
    <property type="match status" value="1"/>
</dbReference>
<evidence type="ECO:0000313" key="2">
    <source>
        <dbReference type="EMBL" id="QHX42944.1"/>
    </source>
</evidence>
<protein>
    <submittedName>
        <fullName evidence="2">Electron transfer flavoprotein subunit alpha/FixB family protein</fullName>
    </submittedName>
</protein>
<sequence>MADRSSSTVIPTVQSAGLTVFHPSLAGNPHTAAVVLAAGRGLKTTACFEKMLTLADALQGQVVGTRGAVDMGWIPASREVGLSGLRLAPRIYFALGVSGANFHTIGMYRSKLIVAVNIEENARIFYMADYCICAEAETVLDGLLAALPGRTFQGTDKIETFLLTQLQAYPFRYNPVRKNE</sequence>
<dbReference type="EMBL" id="CP048020">
    <property type="protein sequence ID" value="QHX42944.1"/>
    <property type="molecule type" value="Genomic_DNA"/>
</dbReference>
<accession>A0A6P1Y083</accession>